<comment type="subcellular location">
    <subcellularLocation>
        <location evidence="1">Cell membrane</location>
        <topology evidence="1">Multi-pass membrane protein</topology>
    </subcellularLocation>
</comment>
<evidence type="ECO:0000256" key="1">
    <source>
        <dbReference type="ARBA" id="ARBA00004651"/>
    </source>
</evidence>
<dbReference type="Pfam" id="PF06271">
    <property type="entry name" value="RDD"/>
    <property type="match status" value="1"/>
</dbReference>
<evidence type="ECO:0000256" key="4">
    <source>
        <dbReference type="ARBA" id="ARBA00022989"/>
    </source>
</evidence>
<organism evidence="9 10">
    <name type="scientific">Corynebacterium maris DSM 45190</name>
    <dbReference type="NCBI Taxonomy" id="1224163"/>
    <lineage>
        <taxon>Bacteria</taxon>
        <taxon>Bacillati</taxon>
        <taxon>Actinomycetota</taxon>
        <taxon>Actinomycetes</taxon>
        <taxon>Mycobacteriales</taxon>
        <taxon>Corynebacteriaceae</taxon>
        <taxon>Corynebacterium</taxon>
    </lineage>
</organism>
<feature type="region of interest" description="Disordered" evidence="6">
    <location>
        <begin position="1"/>
        <end position="61"/>
    </location>
</feature>
<evidence type="ECO:0000256" key="3">
    <source>
        <dbReference type="ARBA" id="ARBA00022692"/>
    </source>
</evidence>
<name>S5TGT6_9CORY</name>
<evidence type="ECO:0000256" key="5">
    <source>
        <dbReference type="ARBA" id="ARBA00023136"/>
    </source>
</evidence>
<evidence type="ECO:0000256" key="6">
    <source>
        <dbReference type="SAM" id="MobiDB-lite"/>
    </source>
</evidence>
<proteinExistence type="predicted"/>
<evidence type="ECO:0000259" key="8">
    <source>
        <dbReference type="Pfam" id="PF06271"/>
    </source>
</evidence>
<evidence type="ECO:0000313" key="10">
    <source>
        <dbReference type="Proteomes" id="UP000015388"/>
    </source>
</evidence>
<dbReference type="KEGG" id="cmd:B841_02025"/>
<dbReference type="Proteomes" id="UP000015388">
    <property type="component" value="Chromosome"/>
</dbReference>
<dbReference type="OrthoDB" id="4412989at2"/>
<evidence type="ECO:0000313" key="9">
    <source>
        <dbReference type="EMBL" id="AGS33888.1"/>
    </source>
</evidence>
<dbReference type="PANTHER" id="PTHR36115:SF4">
    <property type="entry name" value="MEMBRANE PROTEIN"/>
    <property type="match status" value="1"/>
</dbReference>
<dbReference type="PATRIC" id="fig|1224163.3.peg.409"/>
<dbReference type="eggNOG" id="COG1714">
    <property type="taxonomic scope" value="Bacteria"/>
</dbReference>
<dbReference type="EMBL" id="CP003924">
    <property type="protein sequence ID" value="AGS33888.1"/>
    <property type="molecule type" value="Genomic_DNA"/>
</dbReference>
<dbReference type="STRING" id="1224163.B841_02025"/>
<feature type="transmembrane region" description="Helical" evidence="7">
    <location>
        <begin position="139"/>
        <end position="159"/>
    </location>
</feature>
<keyword evidence="2" id="KW-1003">Cell membrane</keyword>
<keyword evidence="4 7" id="KW-1133">Transmembrane helix</keyword>
<keyword evidence="5 7" id="KW-0472">Membrane</keyword>
<dbReference type="HOGENOM" id="CLU_087867_0_0_11"/>
<dbReference type="GO" id="GO:0005886">
    <property type="term" value="C:plasma membrane"/>
    <property type="evidence" value="ECO:0007669"/>
    <property type="project" value="UniProtKB-SubCell"/>
</dbReference>
<feature type="transmembrane region" description="Helical" evidence="7">
    <location>
        <begin position="195"/>
        <end position="222"/>
    </location>
</feature>
<dbReference type="InterPro" id="IPR010432">
    <property type="entry name" value="RDD"/>
</dbReference>
<keyword evidence="3 7" id="KW-0812">Transmembrane</keyword>
<feature type="transmembrane region" description="Helical" evidence="7">
    <location>
        <begin position="95"/>
        <end position="119"/>
    </location>
</feature>
<feature type="domain" description="RDD" evidence="8">
    <location>
        <begin position="89"/>
        <end position="235"/>
    </location>
</feature>
<accession>S5TGT6</accession>
<dbReference type="AlphaFoldDB" id="S5TGT6"/>
<protein>
    <recommendedName>
        <fullName evidence="8">RDD domain-containing protein</fullName>
    </recommendedName>
</protein>
<dbReference type="RefSeq" id="WP_020933823.1">
    <property type="nucleotide sequence ID" value="NC_021915.1"/>
</dbReference>
<keyword evidence="10" id="KW-1185">Reference proteome</keyword>
<gene>
    <name evidence="9" type="ORF">B841_02025</name>
</gene>
<dbReference type="InterPro" id="IPR051791">
    <property type="entry name" value="Pra-immunoreactive"/>
</dbReference>
<reference evidence="9 10" key="1">
    <citation type="submission" date="2012-11" db="EMBL/GenBank/DDBJ databases">
        <title>The complete genome sequence of Corynebacterium maris Coryn-1 (=DSM 45190).</title>
        <authorList>
            <person name="Schaffert L."/>
            <person name="Albersmeier A."/>
            <person name="Kalinowski J."/>
            <person name="Ruckert C."/>
        </authorList>
    </citation>
    <scope>NUCLEOTIDE SEQUENCE [LARGE SCALE GENOMIC DNA]</scope>
    <source>
        <strain evidence="10">Coryn-1</strain>
    </source>
</reference>
<sequence length="241" mass="26333">MSHPQNPGGNPFDENDSRPGPPDYNRGNNYDPYSHPENSPYSPYGHDPFGAPGYGGNQPGYPTNNYGGPNYGTPMANPTYMNPGAPNAAGPWRRLLAYILDSIVVGILGSILASIFFTIPTPPQADTEAEINRFLTDLTSFSASMTVFSAVLFFFYATFCQTTNFQTLGKRAVGIRAVDADGQRLPVLKSALRNVWLLIPAIPFLGWASNLVGILIFIFAFMGDKTQGLNDKWAKTRVLTR</sequence>
<evidence type="ECO:0000256" key="2">
    <source>
        <dbReference type="ARBA" id="ARBA00022475"/>
    </source>
</evidence>
<evidence type="ECO:0000256" key="7">
    <source>
        <dbReference type="SAM" id="Phobius"/>
    </source>
</evidence>
<dbReference type="PANTHER" id="PTHR36115">
    <property type="entry name" value="PROLINE-RICH ANTIGEN HOMOLOG-RELATED"/>
    <property type="match status" value="1"/>
</dbReference>